<name>A0A4U8USK9_STECR</name>
<gene>
    <name evidence="5" type="ORF">L596_002937</name>
</gene>
<protein>
    <recommendedName>
        <fullName evidence="4">ZP domain-containing protein</fullName>
    </recommendedName>
</protein>
<evidence type="ECO:0000313" key="5">
    <source>
        <dbReference type="EMBL" id="TMS35559.1"/>
    </source>
</evidence>
<comment type="caution">
    <text evidence="5">The sequence shown here is derived from an EMBL/GenBank/DDBJ whole genome shotgun (WGS) entry which is preliminary data.</text>
</comment>
<keyword evidence="6" id="KW-1185">Reference proteome</keyword>
<dbReference type="EMBL" id="CM016762">
    <property type="protein sequence ID" value="TMS35559.1"/>
    <property type="molecule type" value="Genomic_DNA"/>
</dbReference>
<feature type="signal peptide" evidence="3">
    <location>
        <begin position="1"/>
        <end position="22"/>
    </location>
</feature>
<keyword evidence="1" id="KW-0193">Cuticle</keyword>
<evidence type="ECO:0000256" key="2">
    <source>
        <dbReference type="ARBA" id="ARBA00022729"/>
    </source>
</evidence>
<evidence type="ECO:0000256" key="1">
    <source>
        <dbReference type="ARBA" id="ARBA00022460"/>
    </source>
</evidence>
<evidence type="ECO:0000259" key="4">
    <source>
        <dbReference type="PROSITE" id="PS51034"/>
    </source>
</evidence>
<dbReference type="GO" id="GO:0042302">
    <property type="term" value="F:structural constituent of cuticle"/>
    <property type="evidence" value="ECO:0007669"/>
    <property type="project" value="UniProtKB-KW"/>
</dbReference>
<evidence type="ECO:0000313" key="6">
    <source>
        <dbReference type="Proteomes" id="UP000298663"/>
    </source>
</evidence>
<dbReference type="SMART" id="SM00241">
    <property type="entry name" value="ZP"/>
    <property type="match status" value="1"/>
</dbReference>
<reference evidence="5 6" key="2">
    <citation type="journal article" date="2019" name="G3 (Bethesda)">
        <title>Hybrid Assembly of the Genome of the Entomopathogenic Nematode Steinernema carpocapsae Identifies the X-Chromosome.</title>
        <authorList>
            <person name="Serra L."/>
            <person name="Macchietto M."/>
            <person name="Macias-Munoz A."/>
            <person name="McGill C.J."/>
            <person name="Rodriguez I.M."/>
            <person name="Rodriguez B."/>
            <person name="Murad R."/>
            <person name="Mortazavi A."/>
        </authorList>
    </citation>
    <scope>NUCLEOTIDE SEQUENCE [LARGE SCALE GENOMIC DNA]</scope>
    <source>
        <strain evidence="5 6">ALL</strain>
    </source>
</reference>
<dbReference type="AlphaFoldDB" id="A0A4U8USK9"/>
<dbReference type="InterPro" id="IPR051962">
    <property type="entry name" value="Cuticlin"/>
</dbReference>
<dbReference type="STRING" id="34508.A0A4U8USK9"/>
<dbReference type="PROSITE" id="PS51034">
    <property type="entry name" value="ZP_2"/>
    <property type="match status" value="1"/>
</dbReference>
<accession>A0A4U8USK9</accession>
<dbReference type="PANTHER" id="PTHR22907">
    <property type="entry name" value="GH04558P"/>
    <property type="match status" value="1"/>
</dbReference>
<dbReference type="PANTHER" id="PTHR22907:SF54">
    <property type="entry name" value="GH04558P"/>
    <property type="match status" value="1"/>
</dbReference>
<reference evidence="5 6" key="1">
    <citation type="journal article" date="2015" name="Genome Biol.">
        <title>Comparative genomics of Steinernema reveals deeply conserved gene regulatory networks.</title>
        <authorList>
            <person name="Dillman A.R."/>
            <person name="Macchietto M."/>
            <person name="Porter C.F."/>
            <person name="Rogers A."/>
            <person name="Williams B."/>
            <person name="Antoshechkin I."/>
            <person name="Lee M.M."/>
            <person name="Goodwin Z."/>
            <person name="Lu X."/>
            <person name="Lewis E.E."/>
            <person name="Goodrich-Blair H."/>
            <person name="Stock S.P."/>
            <person name="Adams B.J."/>
            <person name="Sternberg P.W."/>
            <person name="Mortazavi A."/>
        </authorList>
    </citation>
    <scope>NUCLEOTIDE SEQUENCE [LARGE SCALE GENOMIC DNA]</scope>
    <source>
        <strain evidence="5 6">ALL</strain>
    </source>
</reference>
<feature type="chain" id="PRO_5020746939" description="ZP domain-containing protein" evidence="3">
    <location>
        <begin position="23"/>
        <end position="350"/>
    </location>
</feature>
<sequence>MSKFGFYLVAAVLVIQVPLSYSSFIDNEVLGIPVVQCKKNSIHFAVETRNPFKGKVYVKGEYEHRECIKYFGSLSTANRGNIRLPLNQNELPDSNVGRRFHSYFPGGDGAQAPNVNNHGSWYTVSQQRHQEKTPYRVSGVVPDPEGLSGGFDARSNSVFIARSKECPLQCPPCDSDENRRLRRKTNQAEIELELGTCSLRRDRTLSPPGVQVSVVVVVSFHENFITKVDRAYHIQCAYGEANKTVTTEFDVNQQEPQNIDQIIEAPKCHYEIMDSNGRLSKNVRIGDTIEHRWVCDSATPEPIELYIFMECLCMTASLRMDREDENWSSTALDAQKMGLLSPRQLTSTTV</sequence>
<organism evidence="5 6">
    <name type="scientific">Steinernema carpocapsae</name>
    <name type="common">Entomopathogenic nematode</name>
    <dbReference type="NCBI Taxonomy" id="34508"/>
    <lineage>
        <taxon>Eukaryota</taxon>
        <taxon>Metazoa</taxon>
        <taxon>Ecdysozoa</taxon>
        <taxon>Nematoda</taxon>
        <taxon>Chromadorea</taxon>
        <taxon>Rhabditida</taxon>
        <taxon>Tylenchina</taxon>
        <taxon>Panagrolaimomorpha</taxon>
        <taxon>Strongyloidoidea</taxon>
        <taxon>Steinernematidae</taxon>
        <taxon>Steinernema</taxon>
    </lineage>
</organism>
<feature type="domain" description="ZP" evidence="4">
    <location>
        <begin position="36"/>
        <end position="350"/>
    </location>
</feature>
<dbReference type="Proteomes" id="UP000298663">
    <property type="component" value="Chromosome X"/>
</dbReference>
<evidence type="ECO:0000256" key="3">
    <source>
        <dbReference type="SAM" id="SignalP"/>
    </source>
</evidence>
<dbReference type="InterPro" id="IPR001507">
    <property type="entry name" value="ZP_dom"/>
</dbReference>
<keyword evidence="2 3" id="KW-0732">Signal</keyword>
<dbReference type="Pfam" id="PF25057">
    <property type="entry name" value="CUT_N"/>
    <property type="match status" value="2"/>
</dbReference>
<proteinExistence type="predicted"/>
<dbReference type="OrthoDB" id="6139674at2759"/>
<dbReference type="EMBL" id="AZBU02000001">
    <property type="protein sequence ID" value="TMS35559.1"/>
    <property type="molecule type" value="Genomic_DNA"/>
</dbReference>
<dbReference type="InterPro" id="IPR056953">
    <property type="entry name" value="CUT_N"/>
</dbReference>